<dbReference type="AlphaFoldDB" id="A0A225AG60"/>
<dbReference type="PANTHER" id="PTHR43157">
    <property type="entry name" value="PHOSPHATIDYLINOSITOL-GLYCAN BIOSYNTHESIS CLASS F PROTEIN-RELATED"/>
    <property type="match status" value="1"/>
</dbReference>
<protein>
    <submittedName>
        <fullName evidence="2">Uncharacterized protein</fullName>
    </submittedName>
</protein>
<dbReference type="RefSeq" id="XP_020117215.1">
    <property type="nucleotide sequence ID" value="XM_020262486.1"/>
</dbReference>
<dbReference type="InterPro" id="IPR036291">
    <property type="entry name" value="NAD(P)-bd_dom_sf"/>
</dbReference>
<dbReference type="SUPFAM" id="SSF51735">
    <property type="entry name" value="NAD(P)-binding Rossmann-fold domains"/>
    <property type="match status" value="1"/>
</dbReference>
<keyword evidence="1" id="KW-0560">Oxidoreductase</keyword>
<dbReference type="STRING" id="1441469.A0A225AG60"/>
<dbReference type="GeneID" id="31007333"/>
<dbReference type="GO" id="GO:0016491">
    <property type="term" value="F:oxidoreductase activity"/>
    <property type="evidence" value="ECO:0007669"/>
    <property type="project" value="UniProtKB-KW"/>
</dbReference>
<accession>A0A225AG60</accession>
<dbReference type="PANTHER" id="PTHR43157:SF35">
    <property type="entry name" value="DEHYDROGENASE_REDUCTASE FAMILY PROTEIN, PUTATIVE-RELATED"/>
    <property type="match status" value="1"/>
</dbReference>
<evidence type="ECO:0000256" key="1">
    <source>
        <dbReference type="ARBA" id="ARBA00023002"/>
    </source>
</evidence>
<evidence type="ECO:0000313" key="2">
    <source>
        <dbReference type="EMBL" id="OKL57094.1"/>
    </source>
</evidence>
<dbReference type="PRINTS" id="PR00081">
    <property type="entry name" value="GDHRDH"/>
</dbReference>
<comment type="caution">
    <text evidence="2">The sequence shown here is derived from an EMBL/GenBank/DDBJ whole genome shotgun (WGS) entry which is preliminary data.</text>
</comment>
<keyword evidence="3" id="KW-1185">Reference proteome</keyword>
<dbReference type="Pfam" id="PF00106">
    <property type="entry name" value="adh_short"/>
    <property type="match status" value="2"/>
</dbReference>
<sequence length="320" mass="35433">MGFFQLPVPPTPPGTTVQGKTILITGGNSGMGFEAARQFLSLKASRIIITARDKTRGENAVAALRREFAPNSKNESPVIEFFDLDLDDYQSALRFCDKVKKDVPYLDVLVCNGGVSLMEYQTINSYSHFLIVLELLPLLQATSTHRQAPSRVTFTGSGAQRLTTLAPGKRPLGKTENVLAHFDSKEGFSGMTRYGDSKLLVNAFVRKLATRVSPDEVIVNNFCPGMVSSGMEKNAPLWMRCIVKVIMAIRARSVEVGSRMMVYAVAVTGKESHGKFYENNKVNPAKMFLDEDAGQDFIGRLWRDTLAELVSLDPSLKRWE</sequence>
<dbReference type="Proteomes" id="UP000214365">
    <property type="component" value="Unassembled WGS sequence"/>
</dbReference>
<dbReference type="InterPro" id="IPR002347">
    <property type="entry name" value="SDR_fam"/>
</dbReference>
<proteinExistence type="predicted"/>
<gene>
    <name evidence="2" type="ORF">UA08_07577</name>
</gene>
<evidence type="ECO:0000313" key="3">
    <source>
        <dbReference type="Proteomes" id="UP000214365"/>
    </source>
</evidence>
<name>A0A225AG60_TALAT</name>
<organism evidence="2 3">
    <name type="scientific">Talaromyces atroroseus</name>
    <dbReference type="NCBI Taxonomy" id="1441469"/>
    <lineage>
        <taxon>Eukaryota</taxon>
        <taxon>Fungi</taxon>
        <taxon>Dikarya</taxon>
        <taxon>Ascomycota</taxon>
        <taxon>Pezizomycotina</taxon>
        <taxon>Eurotiomycetes</taxon>
        <taxon>Eurotiomycetidae</taxon>
        <taxon>Eurotiales</taxon>
        <taxon>Trichocomaceae</taxon>
        <taxon>Talaromyces</taxon>
        <taxon>Talaromyces sect. Trachyspermi</taxon>
    </lineage>
</organism>
<dbReference type="EMBL" id="LFMY01000012">
    <property type="protein sequence ID" value="OKL57094.1"/>
    <property type="molecule type" value="Genomic_DNA"/>
</dbReference>
<dbReference type="OrthoDB" id="542013at2759"/>
<reference evidence="2 3" key="1">
    <citation type="submission" date="2015-06" db="EMBL/GenBank/DDBJ databases">
        <title>Talaromyces atroroseus IBT 11181 draft genome.</title>
        <authorList>
            <person name="Rasmussen K.B."/>
            <person name="Rasmussen S."/>
            <person name="Petersen B."/>
            <person name="Sicheritz-Ponten T."/>
            <person name="Mortensen U.H."/>
            <person name="Thrane U."/>
        </authorList>
    </citation>
    <scope>NUCLEOTIDE SEQUENCE [LARGE SCALE GENOMIC DNA]</scope>
    <source>
        <strain evidence="2 3">IBT 11181</strain>
    </source>
</reference>
<dbReference type="Gene3D" id="3.40.50.720">
    <property type="entry name" value="NAD(P)-binding Rossmann-like Domain"/>
    <property type="match status" value="1"/>
</dbReference>